<accession>A0A1J1J5R7</accession>
<dbReference type="Proteomes" id="UP000183832">
    <property type="component" value="Unassembled WGS sequence"/>
</dbReference>
<dbReference type="EMBL" id="CVRI01000070">
    <property type="protein sequence ID" value="CRL07338.1"/>
    <property type="molecule type" value="Genomic_DNA"/>
</dbReference>
<evidence type="ECO:0000313" key="2">
    <source>
        <dbReference type="Proteomes" id="UP000183832"/>
    </source>
</evidence>
<name>A0A1J1J5R7_9DIPT</name>
<keyword evidence="2" id="KW-1185">Reference proteome</keyword>
<dbReference type="AlphaFoldDB" id="A0A1J1J5R7"/>
<proteinExistence type="predicted"/>
<protein>
    <submittedName>
        <fullName evidence="1">CLUMA_CG020317, isoform A</fullName>
    </submittedName>
</protein>
<organism evidence="1 2">
    <name type="scientific">Clunio marinus</name>
    <dbReference type="NCBI Taxonomy" id="568069"/>
    <lineage>
        <taxon>Eukaryota</taxon>
        <taxon>Metazoa</taxon>
        <taxon>Ecdysozoa</taxon>
        <taxon>Arthropoda</taxon>
        <taxon>Hexapoda</taxon>
        <taxon>Insecta</taxon>
        <taxon>Pterygota</taxon>
        <taxon>Neoptera</taxon>
        <taxon>Endopterygota</taxon>
        <taxon>Diptera</taxon>
        <taxon>Nematocera</taxon>
        <taxon>Chironomoidea</taxon>
        <taxon>Chironomidae</taxon>
        <taxon>Clunio</taxon>
    </lineage>
</organism>
<sequence length="72" mass="8457">MDFLPYTDNNLEQQIIHNYVIVRPLEILSSYCLCPRHGFVSHHTRAKTDVRVISLIPYLRGSDFEKNPRKIS</sequence>
<reference evidence="1 2" key="1">
    <citation type="submission" date="2015-04" db="EMBL/GenBank/DDBJ databases">
        <authorList>
            <person name="Syromyatnikov M.Y."/>
            <person name="Popov V.N."/>
        </authorList>
    </citation>
    <scope>NUCLEOTIDE SEQUENCE [LARGE SCALE GENOMIC DNA]</scope>
</reference>
<evidence type="ECO:0000313" key="1">
    <source>
        <dbReference type="EMBL" id="CRL07338.1"/>
    </source>
</evidence>
<gene>
    <name evidence="1" type="ORF">CLUMA_CG020317</name>
</gene>